<dbReference type="EMBL" id="JMOD01000053">
    <property type="protein sequence ID" value="KCY17632.1"/>
    <property type="molecule type" value="Genomic_DNA"/>
</dbReference>
<dbReference type="Proteomes" id="UP000027327">
    <property type="component" value="Unassembled WGS sequence"/>
</dbReference>
<evidence type="ECO:0000313" key="2">
    <source>
        <dbReference type="EMBL" id="KCY17632.1"/>
    </source>
</evidence>
<evidence type="ECO:0000313" key="3">
    <source>
        <dbReference type="Proteomes" id="UP000027327"/>
    </source>
</evidence>
<comment type="caution">
    <text evidence="2">The sequence shown here is derived from an EMBL/GenBank/DDBJ whole genome shotgun (WGS) entry which is preliminary data.</text>
</comment>
<sequence length="437" mass="48860">MLNQITNKLNGAADSYQAETEYPFPIYRLEVDGNDISPLVVDRLISLNIKDNRGLVVDSVDIELDDSDGQLEIPPEGAIIQVWIGWSNTGLVDKGKYKVESVTHRGAPDILSISAFSNDVSEGLKQKRERSFSNKTIQVIFETVGAEYALKTIVHDTLASRVISYIAQNESDANLITRIADEHDAIATVKNGHLILLPRGSSQTVSGLPLPTAQIFRSDGDCHNYTTGTGTDRITGVKAFYYDAGKSKKLYVVIGDNEENLKEIRYVHRDKKTAELACQAEFNRCKRSSQKLSYTFAFGQPELIPEQEFVFTGLKPQIDDIVWLGTNVTHNLTDSGFTTSVELEVQLPNADDVSTLFEPDKEGDKELKKQNKKRTGRNYADYTGVIVFYRENRKDQKLTSGDQSNPLKLIKIYKTKKTAAIALKREQTRIDKAKKGK</sequence>
<gene>
    <name evidence="2" type="ORF">J596_2738</name>
</gene>
<name>A0A062IGH9_ACIBA</name>
<dbReference type="PATRIC" id="fig|1310697.3.peg.2629"/>
<proteinExistence type="predicted"/>
<dbReference type="RefSeq" id="WP_032037049.1">
    <property type="nucleotide sequence ID" value="NZ_JMOD01000053.1"/>
</dbReference>
<evidence type="ECO:0000256" key="1">
    <source>
        <dbReference type="SAM" id="MobiDB-lite"/>
    </source>
</evidence>
<organism evidence="2 3">
    <name type="scientific">Acinetobacter baumannii 21072</name>
    <dbReference type="NCBI Taxonomy" id="1310697"/>
    <lineage>
        <taxon>Bacteria</taxon>
        <taxon>Pseudomonadati</taxon>
        <taxon>Pseudomonadota</taxon>
        <taxon>Gammaproteobacteria</taxon>
        <taxon>Moraxellales</taxon>
        <taxon>Moraxellaceae</taxon>
        <taxon>Acinetobacter</taxon>
        <taxon>Acinetobacter calcoaceticus/baumannii complex</taxon>
    </lineage>
</organism>
<dbReference type="AlphaFoldDB" id="A0A062IGH9"/>
<protein>
    <submittedName>
        <fullName evidence="2">Putative phage late control D protein</fullName>
    </submittedName>
</protein>
<feature type="region of interest" description="Disordered" evidence="1">
    <location>
        <begin position="354"/>
        <end position="374"/>
    </location>
</feature>
<dbReference type="Pfam" id="PF05954">
    <property type="entry name" value="Phage_GPD"/>
    <property type="match status" value="1"/>
</dbReference>
<feature type="compositionally biased region" description="Basic and acidic residues" evidence="1">
    <location>
        <begin position="358"/>
        <end position="369"/>
    </location>
</feature>
<accession>A0A062IGH9</accession>
<dbReference type="SUPFAM" id="SSF69279">
    <property type="entry name" value="Phage tail proteins"/>
    <property type="match status" value="1"/>
</dbReference>
<reference evidence="2 3" key="1">
    <citation type="submission" date="2014-04" db="EMBL/GenBank/DDBJ databases">
        <title>Comparative genomics and transcriptomics to identify genetic mechanisms underlying the emergence of carbapenem resistant Acinetobacter baumannii (CRAb).</title>
        <authorList>
            <person name="Harris A.D."/>
            <person name="Johnson K.J."/>
            <person name="George J."/>
            <person name="Nadendla S."/>
            <person name="Daugherty S.C."/>
            <person name="Parankush S."/>
            <person name="Sadzewicz L."/>
            <person name="Tallon L."/>
            <person name="Sengamalay N."/>
            <person name="Hazen T.H."/>
            <person name="Rasko D.A."/>
        </authorList>
    </citation>
    <scope>NUCLEOTIDE SEQUENCE [LARGE SCALE GENOMIC DNA]</scope>
    <source>
        <strain evidence="2 3">21072</strain>
    </source>
</reference>